<feature type="transmembrane region" description="Helical" evidence="2">
    <location>
        <begin position="372"/>
        <end position="394"/>
    </location>
</feature>
<keyword evidence="4" id="KW-1185">Reference proteome</keyword>
<dbReference type="KEGG" id="mvu:Metvu_0423"/>
<dbReference type="HOGENOM" id="CLU_521413_0_0_2"/>
<dbReference type="EMBL" id="CP001787">
    <property type="protein sequence ID" value="ACX72283.1"/>
    <property type="molecule type" value="Genomic_DNA"/>
</dbReference>
<dbReference type="STRING" id="579137.Metvu_0423"/>
<dbReference type="GeneID" id="8512756"/>
<dbReference type="Proteomes" id="UP000002063">
    <property type="component" value="Chromosome"/>
</dbReference>
<sequence length="501" mass="56684">MMKISVLIGSLVLCILLLSLNFGEIYEYRGVVFYPNGSQNISISKLSFNYENSDMFNLYIFYRNQTFYLPYAENCTFNLPPEKFNISIIISADRASIDKYIIYYKIVNNYPYNISFNISFPSGFNIKNSTVEVPARSYKIITLSKIQNSDFLYFGKSNISFEVPSTLLLRYSVSIPFSITKSNRVLNNGSVEWIAVYTIRNTKNVSLNINASYWAVLDNKKINFGNYSFVLEPGKNISKSFVIINNGTVPAFYLKFYAWRDVLERIKIKPAIKVGNAYVVGIGEVGEASFNIPYTQHHGGESEVVVHKEENNNIIENNKNKNKEIKNSNNQNVPKKENENKKTENPNEITPPHNLKKYPAIVKNIKKDKAKITAITVATITTTSITLMLIPPIFRRRSFIADKGVFSIDELEFLCGVVYVPEGCELGNILPGGLTIVQLSESEKEIARDLHEIYEIPLNSAKAIVIGVKYGGKLYLSNKKACEIAVKVGLEAYYSEVNDNE</sequence>
<gene>
    <name evidence="3" type="ordered locus">Metvu_0423</name>
</gene>
<organism evidence="3 4">
    <name type="scientific">Methanocaldococcus vulcanius (strain ATCC 700851 / DSM 12094 / M7)</name>
    <name type="common">Methanococcus vulcanius</name>
    <dbReference type="NCBI Taxonomy" id="579137"/>
    <lineage>
        <taxon>Archaea</taxon>
        <taxon>Methanobacteriati</taxon>
        <taxon>Methanobacteriota</taxon>
        <taxon>Methanomada group</taxon>
        <taxon>Methanococci</taxon>
        <taxon>Methanococcales</taxon>
        <taxon>Methanocaldococcaceae</taxon>
        <taxon>Methanocaldococcus</taxon>
    </lineage>
</organism>
<feature type="region of interest" description="Disordered" evidence="1">
    <location>
        <begin position="315"/>
        <end position="354"/>
    </location>
</feature>
<evidence type="ECO:0000256" key="1">
    <source>
        <dbReference type="SAM" id="MobiDB-lite"/>
    </source>
</evidence>
<dbReference type="eggNOG" id="arCOG07531">
    <property type="taxonomic scope" value="Archaea"/>
</dbReference>
<dbReference type="RefSeq" id="WP_012819827.1">
    <property type="nucleotide sequence ID" value="NC_013407.1"/>
</dbReference>
<dbReference type="AlphaFoldDB" id="C9RFD1"/>
<feature type="compositionally biased region" description="Basic and acidic residues" evidence="1">
    <location>
        <begin position="334"/>
        <end position="345"/>
    </location>
</feature>
<name>C9RFD1_METVM</name>
<keyword evidence="2" id="KW-0812">Transmembrane</keyword>
<accession>C9RFD1</accession>
<evidence type="ECO:0000313" key="4">
    <source>
        <dbReference type="Proteomes" id="UP000002063"/>
    </source>
</evidence>
<reference evidence="3" key="1">
    <citation type="submission" date="2009-10" db="EMBL/GenBank/DDBJ databases">
        <title>Complete sequence of chromosome of Methanocaldococcus vulcanius M7.</title>
        <authorList>
            <consortium name="US DOE Joint Genome Institute"/>
            <person name="Lucas S."/>
            <person name="Copeland A."/>
            <person name="Lapidus A."/>
            <person name="Glavina del Rio T."/>
            <person name="Dalin E."/>
            <person name="Tice H."/>
            <person name="Bruce D."/>
            <person name="Goodwin L."/>
            <person name="Pitluck S."/>
            <person name="Lcollab F.I."/>
            <person name="Brettin T."/>
            <person name="Detter J.C."/>
            <person name="Han C."/>
            <person name="Tapia R."/>
            <person name="Kuske C.R."/>
            <person name="Schmutz J."/>
            <person name="Larimer F."/>
            <person name="Land M."/>
            <person name="Hauser L."/>
            <person name="Kyrpides N."/>
            <person name="Ovchinikova G."/>
            <person name="Sieprawska-Lupa M."/>
            <person name="Whitman W.B."/>
            <person name="Woyke T."/>
        </authorList>
    </citation>
    <scope>NUCLEOTIDE SEQUENCE [LARGE SCALE GENOMIC DNA]</scope>
    <source>
        <strain evidence="3">M7</strain>
    </source>
</reference>
<evidence type="ECO:0000313" key="3">
    <source>
        <dbReference type="EMBL" id="ACX72283.1"/>
    </source>
</evidence>
<protein>
    <submittedName>
        <fullName evidence="3">Uncharacterized protein</fullName>
    </submittedName>
</protein>
<keyword evidence="2" id="KW-1133">Transmembrane helix</keyword>
<keyword evidence="2" id="KW-0472">Membrane</keyword>
<evidence type="ECO:0000256" key="2">
    <source>
        <dbReference type="SAM" id="Phobius"/>
    </source>
</evidence>
<proteinExistence type="predicted"/>